<evidence type="ECO:0000256" key="14">
    <source>
        <dbReference type="ARBA" id="ARBA00031222"/>
    </source>
</evidence>
<dbReference type="GO" id="GO:0005743">
    <property type="term" value="C:mitochondrial inner membrane"/>
    <property type="evidence" value="ECO:0007669"/>
    <property type="project" value="UniProtKB-SubCell"/>
</dbReference>
<evidence type="ECO:0000256" key="13">
    <source>
        <dbReference type="ARBA" id="ARBA00023157"/>
    </source>
</evidence>
<gene>
    <name evidence="17" type="ORF">MCUN1_000976</name>
</gene>
<evidence type="ECO:0000256" key="3">
    <source>
        <dbReference type="ARBA" id="ARBA00004637"/>
    </source>
</evidence>
<evidence type="ECO:0000256" key="5">
    <source>
        <dbReference type="ARBA" id="ARBA00011261"/>
    </source>
</evidence>
<evidence type="ECO:0000256" key="16">
    <source>
        <dbReference type="PIRSR" id="PIRSR619342-50"/>
    </source>
</evidence>
<keyword evidence="7" id="KW-0813">Transport</keyword>
<evidence type="ECO:0000256" key="7">
    <source>
        <dbReference type="ARBA" id="ARBA00022448"/>
    </source>
</evidence>
<proteinExistence type="inferred from homology"/>
<feature type="disulfide bond" evidence="16">
    <location>
        <begin position="14"/>
        <end position="44"/>
    </location>
</feature>
<name>A0AAF0J5J8_9BASI</name>
<evidence type="ECO:0000256" key="2">
    <source>
        <dbReference type="ARBA" id="ARBA00004569"/>
    </source>
</evidence>
<evidence type="ECO:0000256" key="10">
    <source>
        <dbReference type="ARBA" id="ARBA00022982"/>
    </source>
</evidence>
<accession>A0AAF0J5J8</accession>
<dbReference type="InterPro" id="IPR019342">
    <property type="entry name" value="NADH_UbQ_OxRdtase_FeS-su5"/>
</dbReference>
<protein>
    <recommendedName>
        <fullName evidence="6">NADH dehydrogenase [ubiquinone] iron-sulfur protein 5</fullName>
    </recommendedName>
    <alternativeName>
        <fullName evidence="14">Complex I-15 kDa</fullName>
    </alternativeName>
    <alternativeName>
        <fullName evidence="15">NADH-ubiquinone oxidoreductase 15 kDa subunit</fullName>
    </alternativeName>
</protein>
<evidence type="ECO:0000313" key="17">
    <source>
        <dbReference type="EMBL" id="WFD34140.1"/>
    </source>
</evidence>
<sequence length="104" mass="11695">MSSGYGINGGPSRCFEFWQDFRKCYLNAESPAECKLAKDDYFECLHHTKEVSLETNKLDRALTIKERTIERQHEESKRAREAAKKGGLGAVGLGFIEPQAEAKA</sequence>
<organism evidence="17 18">
    <name type="scientific">Malassezia cuniculi</name>
    <dbReference type="NCBI Taxonomy" id="948313"/>
    <lineage>
        <taxon>Eukaryota</taxon>
        <taxon>Fungi</taxon>
        <taxon>Dikarya</taxon>
        <taxon>Basidiomycota</taxon>
        <taxon>Ustilaginomycotina</taxon>
        <taxon>Malasseziomycetes</taxon>
        <taxon>Malasseziales</taxon>
        <taxon>Malasseziaceae</taxon>
        <taxon>Malassezia</taxon>
    </lineage>
</organism>
<feature type="disulfide bond" evidence="16">
    <location>
        <begin position="24"/>
        <end position="34"/>
    </location>
</feature>
<evidence type="ECO:0000313" key="18">
    <source>
        <dbReference type="Proteomes" id="UP001219933"/>
    </source>
</evidence>
<reference evidence="17" key="1">
    <citation type="submission" date="2023-03" db="EMBL/GenBank/DDBJ databases">
        <title>Mating type loci evolution in Malassezia.</title>
        <authorList>
            <person name="Coelho M.A."/>
        </authorList>
    </citation>
    <scope>NUCLEOTIDE SEQUENCE</scope>
    <source>
        <strain evidence="17">CBS 11721</strain>
    </source>
</reference>
<keyword evidence="9" id="KW-0999">Mitochondrion inner membrane</keyword>
<dbReference type="AlphaFoldDB" id="A0AAF0J5J8"/>
<keyword evidence="12" id="KW-0472">Membrane</keyword>
<dbReference type="CDD" id="cd24141">
    <property type="entry name" value="NDUFS5-like"/>
    <property type="match status" value="1"/>
</dbReference>
<keyword evidence="10" id="KW-0249">Electron transport</keyword>
<comment type="function">
    <text evidence="1">Accessory subunit of the mitochondrial membrane respiratory chain NADH dehydrogenase (Complex I), that is believed not to be involved in catalysis. Complex I functions in the transfer of electrons from NADH to the respiratory chain. The immediate electron acceptor for the enzyme is believed to be ubiquinone.</text>
</comment>
<dbReference type="EMBL" id="CP119877">
    <property type="protein sequence ID" value="WFD34140.1"/>
    <property type="molecule type" value="Genomic_DNA"/>
</dbReference>
<evidence type="ECO:0000256" key="8">
    <source>
        <dbReference type="ARBA" id="ARBA00022660"/>
    </source>
</evidence>
<evidence type="ECO:0000256" key="4">
    <source>
        <dbReference type="ARBA" id="ARBA00007372"/>
    </source>
</evidence>
<dbReference type="PANTHER" id="PTHR15224">
    <property type="entry name" value="NADH DEHYDROGENASE [UBIQUINONE] IRON-SULFUR PROTEIN 5"/>
    <property type="match status" value="1"/>
</dbReference>
<keyword evidence="8" id="KW-0679">Respiratory chain</keyword>
<keyword evidence="11" id="KW-0496">Mitochondrion</keyword>
<keyword evidence="13 16" id="KW-1015">Disulfide bond</keyword>
<dbReference type="GO" id="GO:0032981">
    <property type="term" value="P:mitochondrial respiratory chain complex I assembly"/>
    <property type="evidence" value="ECO:0007669"/>
    <property type="project" value="TreeGrafter"/>
</dbReference>
<evidence type="ECO:0000256" key="9">
    <source>
        <dbReference type="ARBA" id="ARBA00022792"/>
    </source>
</evidence>
<evidence type="ECO:0000256" key="6">
    <source>
        <dbReference type="ARBA" id="ARBA00013482"/>
    </source>
</evidence>
<comment type="subcellular location">
    <subcellularLocation>
        <location evidence="3">Mitochondrion inner membrane</location>
        <topology evidence="3">Peripheral membrane protein</topology>
    </subcellularLocation>
    <subcellularLocation>
        <location evidence="2">Mitochondrion intermembrane space</location>
    </subcellularLocation>
</comment>
<evidence type="ECO:0000256" key="15">
    <source>
        <dbReference type="ARBA" id="ARBA00032739"/>
    </source>
</evidence>
<comment type="subunit">
    <text evidence="5">Mammalian complex I is composed of 45 different subunits. This is a component of the iron-sulfur (IP) fragment of the enzyme.</text>
</comment>
<comment type="similarity">
    <text evidence="4">Belongs to the complex I NDUFS5 subunit family.</text>
</comment>
<evidence type="ECO:0000256" key="12">
    <source>
        <dbReference type="ARBA" id="ARBA00023136"/>
    </source>
</evidence>
<evidence type="ECO:0000256" key="1">
    <source>
        <dbReference type="ARBA" id="ARBA00003195"/>
    </source>
</evidence>
<keyword evidence="18" id="KW-1185">Reference proteome</keyword>
<dbReference type="Proteomes" id="UP001219933">
    <property type="component" value="Chromosome 1"/>
</dbReference>
<evidence type="ECO:0000256" key="11">
    <source>
        <dbReference type="ARBA" id="ARBA00023128"/>
    </source>
</evidence>
<dbReference type="PANTHER" id="PTHR15224:SF1">
    <property type="entry name" value="NADH DEHYDROGENASE [UBIQUINONE] IRON-SULFUR PROTEIN 5"/>
    <property type="match status" value="1"/>
</dbReference>
<dbReference type="GO" id="GO:0005758">
    <property type="term" value="C:mitochondrial intermembrane space"/>
    <property type="evidence" value="ECO:0007669"/>
    <property type="project" value="UniProtKB-SubCell"/>
</dbReference>